<gene>
    <name evidence="5" type="ORF">ACFO7U_05020</name>
</gene>
<dbReference type="PRINTS" id="PR00081">
    <property type="entry name" value="GDHRDH"/>
</dbReference>
<dbReference type="InterPro" id="IPR051687">
    <property type="entry name" value="Peroxisomal_Beta-Oxidation"/>
</dbReference>
<protein>
    <submittedName>
        <fullName evidence="5">SDR family NAD(P)-dependent oxidoreductase</fullName>
    </submittedName>
</protein>
<dbReference type="PANTHER" id="PTHR45024:SF2">
    <property type="entry name" value="SCP2 DOMAIN-CONTAINING PROTEIN"/>
    <property type="match status" value="1"/>
</dbReference>
<keyword evidence="6" id="KW-1185">Reference proteome</keyword>
<dbReference type="InterPro" id="IPR057326">
    <property type="entry name" value="KR_dom"/>
</dbReference>
<dbReference type="SUPFAM" id="SSF51735">
    <property type="entry name" value="NAD(P)-binding Rossmann-fold domains"/>
    <property type="match status" value="1"/>
</dbReference>
<comment type="caution">
    <text evidence="5">The sequence shown here is derived from an EMBL/GenBank/DDBJ whole genome shotgun (WGS) entry which is preliminary data.</text>
</comment>
<comment type="similarity">
    <text evidence="1 3">Belongs to the short-chain dehydrogenases/reductases (SDR) family.</text>
</comment>
<dbReference type="InterPro" id="IPR020904">
    <property type="entry name" value="Sc_DH/Rdtase_CS"/>
</dbReference>
<dbReference type="InterPro" id="IPR002347">
    <property type="entry name" value="SDR_fam"/>
</dbReference>
<feature type="domain" description="Ketoreductase" evidence="4">
    <location>
        <begin position="19"/>
        <end position="215"/>
    </location>
</feature>
<dbReference type="RefSeq" id="WP_380059549.1">
    <property type="nucleotide sequence ID" value="NZ_BAABCD010000002.1"/>
</dbReference>
<dbReference type="InterPro" id="IPR036291">
    <property type="entry name" value="NAD(P)-bd_dom_sf"/>
</dbReference>
<dbReference type="Proteomes" id="UP001595836">
    <property type="component" value="Unassembled WGS sequence"/>
</dbReference>
<evidence type="ECO:0000313" key="5">
    <source>
        <dbReference type="EMBL" id="MFC4754143.1"/>
    </source>
</evidence>
<evidence type="ECO:0000313" key="6">
    <source>
        <dbReference type="Proteomes" id="UP001595836"/>
    </source>
</evidence>
<dbReference type="EMBL" id="JBHSHP010000012">
    <property type="protein sequence ID" value="MFC4754143.1"/>
    <property type="molecule type" value="Genomic_DNA"/>
</dbReference>
<name>A0ABV9PQV4_9ACTN</name>
<evidence type="ECO:0000256" key="2">
    <source>
        <dbReference type="ARBA" id="ARBA00023002"/>
    </source>
</evidence>
<evidence type="ECO:0000256" key="3">
    <source>
        <dbReference type="RuleBase" id="RU000363"/>
    </source>
</evidence>
<accession>A0ABV9PQV4</accession>
<keyword evidence="2" id="KW-0560">Oxidoreductase</keyword>
<organism evidence="5 6">
    <name type="scientific">Dietzia aurantiaca</name>
    <dbReference type="NCBI Taxonomy" id="983873"/>
    <lineage>
        <taxon>Bacteria</taxon>
        <taxon>Bacillati</taxon>
        <taxon>Actinomycetota</taxon>
        <taxon>Actinomycetes</taxon>
        <taxon>Mycobacteriales</taxon>
        <taxon>Dietziaceae</taxon>
        <taxon>Dietzia</taxon>
    </lineage>
</organism>
<sequence>MKSDEKGTTMTDRIDFTGRVAVVTGGGGGLGRAYCLGLAARGAKVVVNDLGGAVDGAGGDATPAQRVAEEIRSAGGEAVADATDITDRAAVTAMIDATVDRWGSVDLLVNNAGVLRDRSFAKMDPADFDMVVGVHLTGTVNCTRAAWPHMIAAGYGRVLLTTSTSGIYGNFGQSNYGAAKSGLVGLMNVLAIEGAAKGVRVNAIAPTAATRMTEGLLSPEAADALTPESIVPGALFLLSEQAPTKTILGAGAGTFAVSRMVESPGVYLPELARTPEIVAERWAEISDPTGEAPLETAGDQTRKYLRRVTGDRG</sequence>
<dbReference type="SMART" id="SM00822">
    <property type="entry name" value="PKS_KR"/>
    <property type="match status" value="1"/>
</dbReference>
<evidence type="ECO:0000259" key="4">
    <source>
        <dbReference type="SMART" id="SM00822"/>
    </source>
</evidence>
<reference evidence="6" key="1">
    <citation type="journal article" date="2019" name="Int. J. Syst. Evol. Microbiol.">
        <title>The Global Catalogue of Microorganisms (GCM) 10K type strain sequencing project: providing services to taxonomists for standard genome sequencing and annotation.</title>
        <authorList>
            <consortium name="The Broad Institute Genomics Platform"/>
            <consortium name="The Broad Institute Genome Sequencing Center for Infectious Disease"/>
            <person name="Wu L."/>
            <person name="Ma J."/>
        </authorList>
    </citation>
    <scope>NUCLEOTIDE SEQUENCE [LARGE SCALE GENOMIC DNA]</scope>
    <source>
        <strain evidence="6">JCM 11882</strain>
    </source>
</reference>
<dbReference type="PROSITE" id="PS00061">
    <property type="entry name" value="ADH_SHORT"/>
    <property type="match status" value="1"/>
</dbReference>
<dbReference type="Gene3D" id="3.40.50.720">
    <property type="entry name" value="NAD(P)-binding Rossmann-like Domain"/>
    <property type="match status" value="1"/>
</dbReference>
<evidence type="ECO:0000256" key="1">
    <source>
        <dbReference type="ARBA" id="ARBA00006484"/>
    </source>
</evidence>
<dbReference type="PRINTS" id="PR00080">
    <property type="entry name" value="SDRFAMILY"/>
</dbReference>
<dbReference type="Pfam" id="PF00106">
    <property type="entry name" value="adh_short"/>
    <property type="match status" value="1"/>
</dbReference>
<proteinExistence type="inferred from homology"/>
<dbReference type="PANTHER" id="PTHR45024">
    <property type="entry name" value="DEHYDROGENASES, SHORT CHAIN"/>
    <property type="match status" value="1"/>
</dbReference>